<sequence>MSRTVQSGPRVGGKARNIVLWVLQIILAGVFVMAGASKLASAQDMVKIFQDVGAGQWLRYVTGSLELAGAVLLLVPRLT</sequence>
<dbReference type="InterPro" id="IPR032808">
    <property type="entry name" value="DoxX"/>
</dbReference>
<comment type="subcellular location">
    <subcellularLocation>
        <location evidence="1">Membrane</location>
        <topology evidence="1">Multi-pass membrane protein</topology>
    </subcellularLocation>
</comment>
<dbReference type="Proteomes" id="UP001183809">
    <property type="component" value="Unassembled WGS sequence"/>
</dbReference>
<evidence type="ECO:0000256" key="3">
    <source>
        <dbReference type="ARBA" id="ARBA00022989"/>
    </source>
</evidence>
<keyword evidence="3 5" id="KW-1133">Transmembrane helix</keyword>
<evidence type="ECO:0000256" key="4">
    <source>
        <dbReference type="ARBA" id="ARBA00023136"/>
    </source>
</evidence>
<protein>
    <submittedName>
        <fullName evidence="6">DoxX family protein</fullName>
    </submittedName>
</protein>
<dbReference type="RefSeq" id="WP_311700783.1">
    <property type="nucleotide sequence ID" value="NZ_JAVREY010000105.1"/>
</dbReference>
<feature type="transmembrane region" description="Helical" evidence="5">
    <location>
        <begin position="18"/>
        <end position="37"/>
    </location>
</feature>
<keyword evidence="7" id="KW-1185">Reference proteome</keyword>
<keyword evidence="4 5" id="KW-0472">Membrane</keyword>
<dbReference type="EMBL" id="JAVREY010000105">
    <property type="protein sequence ID" value="MDT0469353.1"/>
    <property type="molecule type" value="Genomic_DNA"/>
</dbReference>
<organism evidence="6 7">
    <name type="scientific">Streptomyces gibsoniae</name>
    <dbReference type="NCBI Taxonomy" id="3075529"/>
    <lineage>
        <taxon>Bacteria</taxon>
        <taxon>Bacillati</taxon>
        <taxon>Actinomycetota</taxon>
        <taxon>Actinomycetes</taxon>
        <taxon>Kitasatosporales</taxon>
        <taxon>Streptomycetaceae</taxon>
        <taxon>Streptomyces</taxon>
    </lineage>
</organism>
<accession>A0ABU2U802</accession>
<evidence type="ECO:0000256" key="1">
    <source>
        <dbReference type="ARBA" id="ARBA00004141"/>
    </source>
</evidence>
<proteinExistence type="predicted"/>
<evidence type="ECO:0000256" key="2">
    <source>
        <dbReference type="ARBA" id="ARBA00022692"/>
    </source>
</evidence>
<dbReference type="Pfam" id="PF13564">
    <property type="entry name" value="DoxX_2"/>
    <property type="match status" value="1"/>
</dbReference>
<evidence type="ECO:0000313" key="7">
    <source>
        <dbReference type="Proteomes" id="UP001183809"/>
    </source>
</evidence>
<feature type="transmembrane region" description="Helical" evidence="5">
    <location>
        <begin position="57"/>
        <end position="75"/>
    </location>
</feature>
<gene>
    <name evidence="6" type="ORF">RM764_41430</name>
</gene>
<comment type="caution">
    <text evidence="6">The sequence shown here is derived from an EMBL/GenBank/DDBJ whole genome shotgun (WGS) entry which is preliminary data.</text>
</comment>
<evidence type="ECO:0000313" key="6">
    <source>
        <dbReference type="EMBL" id="MDT0469353.1"/>
    </source>
</evidence>
<keyword evidence="2 5" id="KW-0812">Transmembrane</keyword>
<reference evidence="7" key="1">
    <citation type="submission" date="2023-07" db="EMBL/GenBank/DDBJ databases">
        <title>30 novel species of actinomycetes from the DSMZ collection.</title>
        <authorList>
            <person name="Nouioui I."/>
        </authorList>
    </citation>
    <scope>NUCLEOTIDE SEQUENCE [LARGE SCALE GENOMIC DNA]</scope>
    <source>
        <strain evidence="7">DSM 41699</strain>
    </source>
</reference>
<evidence type="ECO:0000256" key="5">
    <source>
        <dbReference type="SAM" id="Phobius"/>
    </source>
</evidence>
<name>A0ABU2U802_9ACTN</name>